<proteinExistence type="inferred from homology"/>
<dbReference type="EC" id="2.7.1.21" evidence="2"/>
<keyword evidence="6 8" id="KW-0418">Kinase</keyword>
<sequence>MRKDIVITNQNIYNFVEEKAARLSSQLYRTIKKSPKDRGYFAMIVGSSCSGKSLVLIKLSELLSTKSKSQNFIFCQPLVDRQDILKDTIRSRTKESITATSFSTKAEIENIFHDYDIIAVDEVQLIPHGLQSFFLRELHLFLDRGGFFVCAGLDYNSLGGEFIFPALLKTRAHRVHHLQSLCSMCGKPADRFDQRLVNGKPANVNMPDFAGPTDTITYEPRCSDCLIIQK</sequence>
<evidence type="ECO:0000256" key="5">
    <source>
        <dbReference type="ARBA" id="ARBA00022741"/>
    </source>
</evidence>
<keyword evidence="7" id="KW-0067">ATP-binding</keyword>
<protein>
    <recommendedName>
        <fullName evidence="2">thymidine kinase</fullName>
        <ecNumber evidence="2">2.7.1.21</ecNumber>
    </recommendedName>
</protein>
<evidence type="ECO:0000256" key="3">
    <source>
        <dbReference type="ARBA" id="ARBA00022634"/>
    </source>
</evidence>
<evidence type="ECO:0000313" key="9">
    <source>
        <dbReference type="Proteomes" id="UP000034835"/>
    </source>
</evidence>
<dbReference type="EMBL" id="LCJG01000033">
    <property type="protein sequence ID" value="KKT72567.1"/>
    <property type="molecule type" value="Genomic_DNA"/>
</dbReference>
<name>A0A0G1LUT7_9BACT</name>
<reference evidence="8 9" key="1">
    <citation type="journal article" date="2015" name="Nature">
        <title>rRNA introns, odd ribosomes, and small enigmatic genomes across a large radiation of phyla.</title>
        <authorList>
            <person name="Brown C.T."/>
            <person name="Hug L.A."/>
            <person name="Thomas B.C."/>
            <person name="Sharon I."/>
            <person name="Castelle C.J."/>
            <person name="Singh A."/>
            <person name="Wilkins M.J."/>
            <person name="Williams K.H."/>
            <person name="Banfield J.F."/>
        </authorList>
    </citation>
    <scope>NUCLEOTIDE SEQUENCE [LARGE SCALE GENOMIC DNA]</scope>
</reference>
<evidence type="ECO:0000256" key="1">
    <source>
        <dbReference type="ARBA" id="ARBA00007587"/>
    </source>
</evidence>
<evidence type="ECO:0000256" key="4">
    <source>
        <dbReference type="ARBA" id="ARBA00022679"/>
    </source>
</evidence>
<dbReference type="STRING" id="1618384.UW68_C0033G0014"/>
<keyword evidence="5" id="KW-0547">Nucleotide-binding</keyword>
<keyword evidence="4" id="KW-0808">Transferase</keyword>
<evidence type="ECO:0000256" key="2">
    <source>
        <dbReference type="ARBA" id="ARBA00012118"/>
    </source>
</evidence>
<dbReference type="GO" id="GO:0071897">
    <property type="term" value="P:DNA biosynthetic process"/>
    <property type="evidence" value="ECO:0007669"/>
    <property type="project" value="UniProtKB-KW"/>
</dbReference>
<evidence type="ECO:0000313" key="8">
    <source>
        <dbReference type="EMBL" id="KKT72567.1"/>
    </source>
</evidence>
<accession>A0A0G1LUT7</accession>
<evidence type="ECO:0000256" key="6">
    <source>
        <dbReference type="ARBA" id="ARBA00022777"/>
    </source>
</evidence>
<dbReference type="Pfam" id="PF00265">
    <property type="entry name" value="TK"/>
    <property type="match status" value="1"/>
</dbReference>
<dbReference type="GO" id="GO:0005524">
    <property type="term" value="F:ATP binding"/>
    <property type="evidence" value="ECO:0007669"/>
    <property type="project" value="UniProtKB-KW"/>
</dbReference>
<evidence type="ECO:0000256" key="7">
    <source>
        <dbReference type="ARBA" id="ARBA00022840"/>
    </source>
</evidence>
<comment type="similarity">
    <text evidence="1">Belongs to the thymidine kinase family.</text>
</comment>
<dbReference type="InterPro" id="IPR001267">
    <property type="entry name" value="Thymidine_kinase"/>
</dbReference>
<dbReference type="AlphaFoldDB" id="A0A0G1LUT7"/>
<dbReference type="InterPro" id="IPR027417">
    <property type="entry name" value="P-loop_NTPase"/>
</dbReference>
<organism evidence="8 9">
    <name type="scientific">Candidatus Collierbacteria bacterium GW2011_GWB1_44_6</name>
    <dbReference type="NCBI Taxonomy" id="1618384"/>
    <lineage>
        <taxon>Bacteria</taxon>
        <taxon>Candidatus Collieribacteriota</taxon>
    </lineage>
</organism>
<keyword evidence="3" id="KW-0237">DNA synthesis</keyword>
<gene>
    <name evidence="8" type="ORF">UW68_C0033G0014</name>
</gene>
<dbReference type="Gene3D" id="3.30.60.20">
    <property type="match status" value="1"/>
</dbReference>
<dbReference type="GO" id="GO:0004797">
    <property type="term" value="F:thymidine kinase activity"/>
    <property type="evidence" value="ECO:0007669"/>
    <property type="project" value="UniProtKB-EC"/>
</dbReference>
<comment type="caution">
    <text evidence="8">The sequence shown here is derived from an EMBL/GenBank/DDBJ whole genome shotgun (WGS) entry which is preliminary data.</text>
</comment>
<dbReference type="SUPFAM" id="SSF52540">
    <property type="entry name" value="P-loop containing nucleoside triphosphate hydrolases"/>
    <property type="match status" value="1"/>
</dbReference>
<dbReference type="Gene3D" id="3.40.50.300">
    <property type="entry name" value="P-loop containing nucleotide triphosphate hydrolases"/>
    <property type="match status" value="1"/>
</dbReference>
<dbReference type="Proteomes" id="UP000034835">
    <property type="component" value="Unassembled WGS sequence"/>
</dbReference>